<keyword evidence="4" id="KW-0934">Plastid</keyword>
<organism evidence="4">
    <name type="scientific">Chaetophoropsis polyrhiza</name>
    <dbReference type="NCBI Taxonomy" id="2079440"/>
    <lineage>
        <taxon>Eukaryota</taxon>
        <taxon>Viridiplantae</taxon>
        <taxon>Chlorophyta</taxon>
        <taxon>core chlorophytes</taxon>
        <taxon>Chlorophyceae</taxon>
        <taxon>OCC clade</taxon>
        <taxon>Chaetophorales</taxon>
        <taxon>Chaetophoraceae</taxon>
        <taxon>Chaetophoropsis</taxon>
    </lineage>
</organism>
<keyword evidence="4" id="KW-0150">Chloroplast</keyword>
<keyword evidence="2 4" id="KW-0689">Ribosomal protein</keyword>
<dbReference type="InterPro" id="IPR011332">
    <property type="entry name" value="Ribosomal_zn-bd"/>
</dbReference>
<dbReference type="RefSeq" id="YP_009773733.1">
    <property type="nucleotide sequence ID" value="NC_047431.1"/>
</dbReference>
<dbReference type="SUPFAM" id="SSF57829">
    <property type="entry name" value="Zn-binding ribosomal proteins"/>
    <property type="match status" value="1"/>
</dbReference>
<dbReference type="GO" id="GO:0006412">
    <property type="term" value="P:translation"/>
    <property type="evidence" value="ECO:0007669"/>
    <property type="project" value="InterPro"/>
</dbReference>
<keyword evidence="3" id="KW-0687">Ribonucleoprotein</keyword>
<dbReference type="EMBL" id="MN701587">
    <property type="protein sequence ID" value="QIZ74214.1"/>
    <property type="molecule type" value="Genomic_DNA"/>
</dbReference>
<evidence type="ECO:0000256" key="1">
    <source>
        <dbReference type="ARBA" id="ARBA00008560"/>
    </source>
</evidence>
<evidence type="ECO:0000313" key="4">
    <source>
        <dbReference type="EMBL" id="QIZ74214.1"/>
    </source>
</evidence>
<reference evidence="4" key="1">
    <citation type="submission" date="2019-11" db="EMBL/GenBank/DDBJ databases">
        <title>The Chloroplast Genome of the Green Alga Stigeoclonium polyrhizum.</title>
        <authorList>
            <person name="Liu B."/>
        </authorList>
    </citation>
    <scope>NUCLEOTIDE SEQUENCE</scope>
</reference>
<dbReference type="Pfam" id="PF01783">
    <property type="entry name" value="Ribosomal_L32p"/>
    <property type="match status" value="1"/>
</dbReference>
<dbReference type="GO" id="GO:0003735">
    <property type="term" value="F:structural constituent of ribosome"/>
    <property type="evidence" value="ECO:0007669"/>
    <property type="project" value="InterPro"/>
</dbReference>
<proteinExistence type="inferred from homology"/>
<gene>
    <name evidence="4" type="primary">rpl32</name>
</gene>
<evidence type="ECO:0000256" key="2">
    <source>
        <dbReference type="ARBA" id="ARBA00022980"/>
    </source>
</evidence>
<evidence type="ECO:0000256" key="3">
    <source>
        <dbReference type="ARBA" id="ARBA00023274"/>
    </source>
</evidence>
<dbReference type="AlphaFoldDB" id="A0A6H1U5T7"/>
<dbReference type="InterPro" id="IPR002677">
    <property type="entry name" value="Ribosomal_bL32"/>
</dbReference>
<geneLocation type="chloroplast" evidence="4"/>
<protein>
    <submittedName>
        <fullName evidence="4">Ribosomal protein L32</fullName>
    </submittedName>
</protein>
<dbReference type="GeneID" id="54595784"/>
<dbReference type="GO" id="GO:0015934">
    <property type="term" value="C:large ribosomal subunit"/>
    <property type="evidence" value="ECO:0007669"/>
    <property type="project" value="InterPro"/>
</dbReference>
<name>A0A6H1U5T7_9CHLO</name>
<comment type="similarity">
    <text evidence="1">Belongs to the bacterial ribosomal protein bL32 family.</text>
</comment>
<accession>A0A6H1U5T7</accession>
<sequence length="52" mass="6011">MAVPKKRTSKSKKNLRKTVWKKKVEKKVQRALFIAQVELKNLPETDSKTSNA</sequence>